<name>A0AAE0N2F6_9PEZI</name>
<sequence length="107" mass="11466">MKLPSAVYITALLAASGGSAVAVERRQDKQCSVAGTFATVNCRSGPGRDFAAVHKLVPSQSFGVSCIVDGEAIDGEKAWGYLPTWDCWLAIRWTDLGCKRYLPVCAK</sequence>
<proteinExistence type="predicted"/>
<keyword evidence="3" id="KW-1185">Reference proteome</keyword>
<dbReference type="AlphaFoldDB" id="A0AAE0N2F6"/>
<dbReference type="Proteomes" id="UP001285441">
    <property type="component" value="Unassembled WGS sequence"/>
</dbReference>
<keyword evidence="1" id="KW-0732">Signal</keyword>
<evidence type="ECO:0000313" key="3">
    <source>
        <dbReference type="Proteomes" id="UP001285441"/>
    </source>
</evidence>
<organism evidence="2 3">
    <name type="scientific">Podospora didyma</name>
    <dbReference type="NCBI Taxonomy" id="330526"/>
    <lineage>
        <taxon>Eukaryota</taxon>
        <taxon>Fungi</taxon>
        <taxon>Dikarya</taxon>
        <taxon>Ascomycota</taxon>
        <taxon>Pezizomycotina</taxon>
        <taxon>Sordariomycetes</taxon>
        <taxon>Sordariomycetidae</taxon>
        <taxon>Sordariales</taxon>
        <taxon>Podosporaceae</taxon>
        <taxon>Podospora</taxon>
    </lineage>
</organism>
<protein>
    <submittedName>
        <fullName evidence="2">Uncharacterized protein</fullName>
    </submittedName>
</protein>
<feature type="chain" id="PRO_5042001100" evidence="1">
    <location>
        <begin position="21"/>
        <end position="107"/>
    </location>
</feature>
<gene>
    <name evidence="2" type="ORF">B0H63DRAFT_455825</name>
</gene>
<evidence type="ECO:0000313" key="2">
    <source>
        <dbReference type="EMBL" id="KAK3367755.1"/>
    </source>
</evidence>
<feature type="signal peptide" evidence="1">
    <location>
        <begin position="1"/>
        <end position="20"/>
    </location>
</feature>
<reference evidence="2" key="1">
    <citation type="journal article" date="2023" name="Mol. Phylogenet. Evol.">
        <title>Genome-scale phylogeny and comparative genomics of the fungal order Sordariales.</title>
        <authorList>
            <person name="Hensen N."/>
            <person name="Bonometti L."/>
            <person name="Westerberg I."/>
            <person name="Brannstrom I.O."/>
            <person name="Guillou S."/>
            <person name="Cros-Aarteil S."/>
            <person name="Calhoun S."/>
            <person name="Haridas S."/>
            <person name="Kuo A."/>
            <person name="Mondo S."/>
            <person name="Pangilinan J."/>
            <person name="Riley R."/>
            <person name="LaButti K."/>
            <person name="Andreopoulos B."/>
            <person name="Lipzen A."/>
            <person name="Chen C."/>
            <person name="Yan M."/>
            <person name="Daum C."/>
            <person name="Ng V."/>
            <person name="Clum A."/>
            <person name="Steindorff A."/>
            <person name="Ohm R.A."/>
            <person name="Martin F."/>
            <person name="Silar P."/>
            <person name="Natvig D.O."/>
            <person name="Lalanne C."/>
            <person name="Gautier V."/>
            <person name="Ament-Velasquez S.L."/>
            <person name="Kruys A."/>
            <person name="Hutchinson M.I."/>
            <person name="Powell A.J."/>
            <person name="Barry K."/>
            <person name="Miller A.N."/>
            <person name="Grigoriev I.V."/>
            <person name="Debuchy R."/>
            <person name="Gladieux P."/>
            <person name="Hiltunen Thoren M."/>
            <person name="Johannesson H."/>
        </authorList>
    </citation>
    <scope>NUCLEOTIDE SEQUENCE</scope>
    <source>
        <strain evidence="2">CBS 232.78</strain>
    </source>
</reference>
<accession>A0AAE0N2F6</accession>
<comment type="caution">
    <text evidence="2">The sequence shown here is derived from an EMBL/GenBank/DDBJ whole genome shotgun (WGS) entry which is preliminary data.</text>
</comment>
<reference evidence="2" key="2">
    <citation type="submission" date="2023-06" db="EMBL/GenBank/DDBJ databases">
        <authorList>
            <consortium name="Lawrence Berkeley National Laboratory"/>
            <person name="Haridas S."/>
            <person name="Hensen N."/>
            <person name="Bonometti L."/>
            <person name="Westerberg I."/>
            <person name="Brannstrom I.O."/>
            <person name="Guillou S."/>
            <person name="Cros-Aarteil S."/>
            <person name="Calhoun S."/>
            <person name="Kuo A."/>
            <person name="Mondo S."/>
            <person name="Pangilinan J."/>
            <person name="Riley R."/>
            <person name="LaButti K."/>
            <person name="Andreopoulos B."/>
            <person name="Lipzen A."/>
            <person name="Chen C."/>
            <person name="Yanf M."/>
            <person name="Daum C."/>
            <person name="Ng V."/>
            <person name="Clum A."/>
            <person name="Steindorff A."/>
            <person name="Ohm R."/>
            <person name="Martin F."/>
            <person name="Silar P."/>
            <person name="Natvig D."/>
            <person name="Lalanne C."/>
            <person name="Gautier V."/>
            <person name="Ament-velasquez S.L."/>
            <person name="Kruys A."/>
            <person name="Hutchinson M.I."/>
            <person name="Powell A.J."/>
            <person name="Barry K."/>
            <person name="Miller A.N."/>
            <person name="Grigoriev I.V."/>
            <person name="Debuchy R."/>
            <person name="Gladieux P."/>
            <person name="Thoren M.H."/>
            <person name="Johannesson H."/>
        </authorList>
    </citation>
    <scope>NUCLEOTIDE SEQUENCE</scope>
    <source>
        <strain evidence="2">CBS 232.78</strain>
    </source>
</reference>
<dbReference type="EMBL" id="JAULSW010000011">
    <property type="protein sequence ID" value="KAK3367755.1"/>
    <property type="molecule type" value="Genomic_DNA"/>
</dbReference>
<evidence type="ECO:0000256" key="1">
    <source>
        <dbReference type="SAM" id="SignalP"/>
    </source>
</evidence>